<evidence type="ECO:0000313" key="2">
    <source>
        <dbReference type="Proteomes" id="UP000594454"/>
    </source>
</evidence>
<keyword evidence="2" id="KW-1185">Reference proteome</keyword>
<organism evidence="1 2">
    <name type="scientific">Hermetia illucens</name>
    <name type="common">Black soldier fly</name>
    <dbReference type="NCBI Taxonomy" id="343691"/>
    <lineage>
        <taxon>Eukaryota</taxon>
        <taxon>Metazoa</taxon>
        <taxon>Ecdysozoa</taxon>
        <taxon>Arthropoda</taxon>
        <taxon>Hexapoda</taxon>
        <taxon>Insecta</taxon>
        <taxon>Pterygota</taxon>
        <taxon>Neoptera</taxon>
        <taxon>Endopterygota</taxon>
        <taxon>Diptera</taxon>
        <taxon>Brachycera</taxon>
        <taxon>Stratiomyomorpha</taxon>
        <taxon>Stratiomyidae</taxon>
        <taxon>Hermetiinae</taxon>
        <taxon>Hermetia</taxon>
    </lineage>
</organism>
<proteinExistence type="predicted"/>
<dbReference type="Proteomes" id="UP000594454">
    <property type="component" value="Chromosome 5"/>
</dbReference>
<protein>
    <submittedName>
        <fullName evidence="1">Uncharacterized protein</fullName>
    </submittedName>
</protein>
<dbReference type="EMBL" id="LR899013">
    <property type="protein sequence ID" value="CAD7091141.1"/>
    <property type="molecule type" value="Genomic_DNA"/>
</dbReference>
<name>A0A7R8V1H7_HERIL</name>
<accession>A0A7R8V1H7</accession>
<gene>
    <name evidence="1" type="ORF">HERILL_LOCUS13577</name>
</gene>
<dbReference type="AlphaFoldDB" id="A0A7R8V1H7"/>
<sequence>MEVSLKYYFKLILANYENFTEYKSSYYYNNYNCNFTMNRCRFQTTPLMAGSNLNNGHNKSYYNNTKFLLVVDIMLQLSKDFKLLLTPNVDDGSEHIDRSNVNTKFPDIITIESTHETENFRSRIFLE</sequence>
<reference evidence="1 2" key="1">
    <citation type="submission" date="2020-11" db="EMBL/GenBank/DDBJ databases">
        <authorList>
            <person name="Wallbank WR R."/>
            <person name="Pardo Diaz C."/>
            <person name="Kozak K."/>
            <person name="Martin S."/>
            <person name="Jiggins C."/>
            <person name="Moest M."/>
            <person name="Warren A I."/>
            <person name="Generalovic N T."/>
            <person name="Byers J.R.P. K."/>
            <person name="Montejo-Kovacevich G."/>
            <person name="Yen C E."/>
        </authorList>
    </citation>
    <scope>NUCLEOTIDE SEQUENCE [LARGE SCALE GENOMIC DNA]</scope>
</reference>
<evidence type="ECO:0000313" key="1">
    <source>
        <dbReference type="EMBL" id="CAD7091141.1"/>
    </source>
</evidence>
<dbReference type="InParanoid" id="A0A7R8V1H7"/>